<dbReference type="GO" id="GO:0005829">
    <property type="term" value="C:cytosol"/>
    <property type="evidence" value="ECO:0007669"/>
    <property type="project" value="TreeGrafter"/>
</dbReference>
<comment type="function">
    <text evidence="5 7">Participates in transcription elongation, termination and antitermination.</text>
</comment>
<dbReference type="NCBIfam" id="TIGR00922">
    <property type="entry name" value="nusG"/>
    <property type="match status" value="1"/>
</dbReference>
<dbReference type="Pfam" id="PF02357">
    <property type="entry name" value="NusG"/>
    <property type="match status" value="1"/>
</dbReference>
<dbReference type="GO" id="GO:0031564">
    <property type="term" value="P:transcription antitermination"/>
    <property type="evidence" value="ECO:0007669"/>
    <property type="project" value="UniProtKB-UniRule"/>
</dbReference>
<dbReference type="Gene3D" id="2.30.30.30">
    <property type="match status" value="1"/>
</dbReference>
<dbReference type="AlphaFoldDB" id="A0A1H1GQJ3"/>
<reference evidence="10 11" key="1">
    <citation type="submission" date="2016-10" db="EMBL/GenBank/DDBJ databases">
        <authorList>
            <person name="de Groot N.N."/>
        </authorList>
    </citation>
    <scope>NUCLEOTIDE SEQUENCE [LARGE SCALE GENOMIC DNA]</scope>
    <source>
        <strain evidence="10 11">CGMCC 1.10449</strain>
    </source>
</reference>
<evidence type="ECO:0000313" key="11">
    <source>
        <dbReference type="Proteomes" id="UP000199444"/>
    </source>
</evidence>
<dbReference type="InterPro" id="IPR008991">
    <property type="entry name" value="Translation_prot_SH3-like_sf"/>
</dbReference>
<dbReference type="InterPro" id="IPR047050">
    <property type="entry name" value="NGN"/>
</dbReference>
<dbReference type="InterPro" id="IPR001062">
    <property type="entry name" value="Transcrpt_antiterm_NusG"/>
</dbReference>
<keyword evidence="2 5" id="KW-0889">Transcription antitermination</keyword>
<dbReference type="PROSITE" id="PS01014">
    <property type="entry name" value="NUSG"/>
    <property type="match status" value="1"/>
</dbReference>
<dbReference type="PANTHER" id="PTHR30265">
    <property type="entry name" value="RHO-INTERACTING TRANSCRIPTION TERMINATION FACTOR NUSG"/>
    <property type="match status" value="1"/>
</dbReference>
<keyword evidence="3 5" id="KW-0805">Transcription regulation</keyword>
<keyword evidence="1 5" id="KW-0806">Transcription termination</keyword>
<dbReference type="FunFam" id="2.30.30.30:FF:000002">
    <property type="entry name" value="Transcription termination/antitermination factor NusG"/>
    <property type="match status" value="1"/>
</dbReference>
<dbReference type="InterPro" id="IPR043425">
    <property type="entry name" value="NusG-like"/>
</dbReference>
<dbReference type="InterPro" id="IPR005824">
    <property type="entry name" value="KOW"/>
</dbReference>
<dbReference type="EMBL" id="FNKD01000006">
    <property type="protein sequence ID" value="SDR15472.1"/>
    <property type="molecule type" value="Genomic_DNA"/>
</dbReference>
<organism evidence="10 11">
    <name type="scientific">Virgibacillus salinus</name>
    <dbReference type="NCBI Taxonomy" id="553311"/>
    <lineage>
        <taxon>Bacteria</taxon>
        <taxon>Bacillati</taxon>
        <taxon>Bacillota</taxon>
        <taxon>Bacilli</taxon>
        <taxon>Bacillales</taxon>
        <taxon>Bacillaceae</taxon>
        <taxon>Virgibacillus</taxon>
    </lineage>
</organism>
<dbReference type="GO" id="GO:0032784">
    <property type="term" value="P:regulation of DNA-templated transcription elongation"/>
    <property type="evidence" value="ECO:0007669"/>
    <property type="project" value="InterPro"/>
</dbReference>
<evidence type="ECO:0000256" key="6">
    <source>
        <dbReference type="NCBIfam" id="TIGR00922"/>
    </source>
</evidence>
<proteinExistence type="inferred from homology"/>
<evidence type="ECO:0000256" key="7">
    <source>
        <dbReference type="RuleBase" id="RU000538"/>
    </source>
</evidence>
<dbReference type="SUPFAM" id="SSF82679">
    <property type="entry name" value="N-utilization substance G protein NusG, N-terminal domain"/>
    <property type="match status" value="1"/>
</dbReference>
<dbReference type="InterPro" id="IPR006645">
    <property type="entry name" value="NGN-like_dom"/>
</dbReference>
<protein>
    <recommendedName>
        <fullName evidence="5 6">Transcription termination/antitermination protein NusG</fullName>
    </recommendedName>
</protein>
<evidence type="ECO:0000256" key="1">
    <source>
        <dbReference type="ARBA" id="ARBA00022472"/>
    </source>
</evidence>
<dbReference type="Pfam" id="PF00467">
    <property type="entry name" value="KOW"/>
    <property type="match status" value="1"/>
</dbReference>
<dbReference type="PANTHER" id="PTHR30265:SF2">
    <property type="entry name" value="TRANSCRIPTION TERMINATION_ANTITERMINATION PROTEIN NUSG"/>
    <property type="match status" value="1"/>
</dbReference>
<dbReference type="SMART" id="SM00739">
    <property type="entry name" value="KOW"/>
    <property type="match status" value="1"/>
</dbReference>
<dbReference type="InterPro" id="IPR014722">
    <property type="entry name" value="Rib_uL2_dom2"/>
</dbReference>
<dbReference type="GO" id="GO:0006354">
    <property type="term" value="P:DNA-templated transcription elongation"/>
    <property type="evidence" value="ECO:0007669"/>
    <property type="project" value="UniProtKB-UniRule"/>
</dbReference>
<dbReference type="PRINTS" id="PR00338">
    <property type="entry name" value="NUSGTNSCPFCT"/>
</dbReference>
<evidence type="ECO:0000313" key="10">
    <source>
        <dbReference type="EMBL" id="SDR15472.1"/>
    </source>
</evidence>
<dbReference type="GO" id="GO:0006353">
    <property type="term" value="P:DNA-templated transcription termination"/>
    <property type="evidence" value="ECO:0007669"/>
    <property type="project" value="UniProtKB-UniRule"/>
</dbReference>
<dbReference type="FunFam" id="3.30.70.940:FF:000002">
    <property type="entry name" value="Transcription termination/antitermination protein NusG"/>
    <property type="match status" value="1"/>
</dbReference>
<dbReference type="Gene3D" id="3.30.70.940">
    <property type="entry name" value="NusG, N-terminal domain"/>
    <property type="match status" value="1"/>
</dbReference>
<accession>A0A1H1GQJ3</accession>
<evidence type="ECO:0000256" key="4">
    <source>
        <dbReference type="ARBA" id="ARBA00023163"/>
    </source>
</evidence>
<feature type="domain" description="KOW" evidence="9">
    <location>
        <begin position="123"/>
        <end position="150"/>
    </location>
</feature>
<dbReference type="InterPro" id="IPR036735">
    <property type="entry name" value="NGN_dom_sf"/>
</dbReference>
<feature type="domain" description="NusG-like N-terminal" evidence="8">
    <location>
        <begin position="2"/>
        <end position="113"/>
    </location>
</feature>
<evidence type="ECO:0000256" key="2">
    <source>
        <dbReference type="ARBA" id="ARBA00022814"/>
    </source>
</evidence>
<comment type="similarity">
    <text evidence="5 7">Belongs to the NusG family.</text>
</comment>
<gene>
    <name evidence="5" type="primary">nusG</name>
    <name evidence="10" type="ORF">SAMN05216231_3824</name>
</gene>
<dbReference type="Proteomes" id="UP000199444">
    <property type="component" value="Unassembled WGS sequence"/>
</dbReference>
<dbReference type="HAMAP" id="MF_00948">
    <property type="entry name" value="NusG"/>
    <property type="match status" value="1"/>
</dbReference>
<evidence type="ECO:0000256" key="5">
    <source>
        <dbReference type="HAMAP-Rule" id="MF_00948"/>
    </source>
</evidence>
<name>A0A1H1GQJ3_9BACI</name>
<evidence type="ECO:0000259" key="8">
    <source>
        <dbReference type="SMART" id="SM00738"/>
    </source>
</evidence>
<sequence length="177" mass="20233">MEKNWYAVHTYSGYENKVKTNLEKRVESMGMEDRIFRVIVPEDEETEIKNGKKKVVKKKFFPGYVLAEMVMTDDSWYVVRNTPGVTGFVGSSGHGTKPTSLLPDEVDAVLKRMGVAEPVMQLDFEIKENVRVNDGPFTNFTGTIEHIDVDKQKVKVHVNMFGRETPVELDFSQIEKL</sequence>
<dbReference type="CDD" id="cd09891">
    <property type="entry name" value="NGN_Bact_1"/>
    <property type="match status" value="1"/>
</dbReference>
<evidence type="ECO:0000259" key="9">
    <source>
        <dbReference type="SMART" id="SM00739"/>
    </source>
</evidence>
<keyword evidence="4 5" id="KW-0804">Transcription</keyword>
<evidence type="ECO:0000256" key="3">
    <source>
        <dbReference type="ARBA" id="ARBA00023015"/>
    </source>
</evidence>
<dbReference type="CDD" id="cd06091">
    <property type="entry name" value="KOW_NusG"/>
    <property type="match status" value="1"/>
</dbReference>
<dbReference type="InterPro" id="IPR015869">
    <property type="entry name" value="Transcrpt_antiterm_NusG_bac_CS"/>
</dbReference>
<dbReference type="SUPFAM" id="SSF50104">
    <property type="entry name" value="Translation proteins SH3-like domain"/>
    <property type="match status" value="1"/>
</dbReference>
<dbReference type="SMART" id="SM00738">
    <property type="entry name" value="NGN"/>
    <property type="match status" value="1"/>
</dbReference>
<dbReference type="STRING" id="553311.SAMN05216231_3824"/>
<keyword evidence="11" id="KW-1185">Reference proteome</keyword>
<dbReference type="RefSeq" id="WP_092494527.1">
    <property type="nucleotide sequence ID" value="NZ_FNKD01000006.1"/>
</dbReference>